<protein>
    <submittedName>
        <fullName evidence="5">3171_t:CDS:1</fullName>
    </submittedName>
</protein>
<feature type="domain" description="Crinkler effector protein N-terminal" evidence="4">
    <location>
        <begin position="20"/>
        <end position="75"/>
    </location>
</feature>
<evidence type="ECO:0000313" key="6">
    <source>
        <dbReference type="Proteomes" id="UP000789375"/>
    </source>
</evidence>
<comment type="subcellular location">
    <subcellularLocation>
        <location evidence="1">Host cell</location>
    </subcellularLocation>
    <subcellularLocation>
        <location evidence="2">Secreted</location>
    </subcellularLocation>
</comment>
<keyword evidence="6" id="KW-1185">Reference proteome</keyword>
<keyword evidence="3" id="KW-0964">Secreted</keyword>
<evidence type="ECO:0000259" key="4">
    <source>
        <dbReference type="Pfam" id="PF20147"/>
    </source>
</evidence>
<organism evidence="5 6">
    <name type="scientific">Funneliformis mosseae</name>
    <name type="common">Endomycorrhizal fungus</name>
    <name type="synonym">Glomus mosseae</name>
    <dbReference type="NCBI Taxonomy" id="27381"/>
    <lineage>
        <taxon>Eukaryota</taxon>
        <taxon>Fungi</taxon>
        <taxon>Fungi incertae sedis</taxon>
        <taxon>Mucoromycota</taxon>
        <taxon>Glomeromycotina</taxon>
        <taxon>Glomeromycetes</taxon>
        <taxon>Glomerales</taxon>
        <taxon>Glomeraceae</taxon>
        <taxon>Funneliformis</taxon>
    </lineage>
</organism>
<evidence type="ECO:0000256" key="1">
    <source>
        <dbReference type="ARBA" id="ARBA00004340"/>
    </source>
</evidence>
<dbReference type="Pfam" id="PF20147">
    <property type="entry name" value="Crinkler"/>
    <property type="match status" value="1"/>
</dbReference>
<name>A0A9N9GDC4_FUNMO</name>
<accession>A0A9N9GDC4</accession>
<evidence type="ECO:0000313" key="5">
    <source>
        <dbReference type="EMBL" id="CAG8599176.1"/>
    </source>
</evidence>
<reference evidence="5" key="1">
    <citation type="submission" date="2021-06" db="EMBL/GenBank/DDBJ databases">
        <authorList>
            <person name="Kallberg Y."/>
            <person name="Tangrot J."/>
            <person name="Rosling A."/>
        </authorList>
    </citation>
    <scope>NUCLEOTIDE SEQUENCE</scope>
    <source>
        <strain evidence="5">87-6 pot B 2015</strain>
    </source>
</reference>
<proteinExistence type="predicted"/>
<gene>
    <name evidence="5" type="ORF">FMOSSE_LOCUS8854</name>
</gene>
<dbReference type="EMBL" id="CAJVPP010002416">
    <property type="protein sequence ID" value="CAG8599176.1"/>
    <property type="molecule type" value="Genomic_DNA"/>
</dbReference>
<sequence>MKGPLKGPLDGLLKRYTEIMLGCIVLGEKNAFPVDFNTGKTIGHLKIVIKEQAGLDSPAHKLKLWKVNIPESEKHKIYEGIDVKVKFGATGQKRYADSESVDTEPKRKKDTPTFENLIADLGEKISVGRPPELYPRPNIAGRFHKRDIPISGSKYVDMRLDVETTDTGRELIDNLKNEDKACYFLYAVSGAGKTRAIFDMSMNENGIYVVYVECRPSPDDSNWDFEPTMDRNFAQLVASIDSAFGPYNDNINKSARAEAKRLIILEFTARILHLIILKKKFPDITPRDYLLSQLNGGQQSIETIRDELRLLRLAFDDLKSIITSALRFLKIELPGQKSLIFAIDESNIASNKLFSGYFININQHPRGLLTPIIEILRLFKISIVISGTAFSLKQGSDIQSDIGKGNEAKYITNFNTTNSKDVEAYIMHYLDLSGCEIDKIVNSKYLVGRPRLVACLVKEIIDAENPQESKHVVLETAVNKTVQLVKNGMTCHLEKLATEAYEKENLRNVALRKILMTLFINCREIDDDSAKLVDCGIASLTSDKYKKFWQVKEPLAIETVKLVLHFQYKSPTELLINKLFEELRHSVDYDDNSNTSKGIMWQYFVIGRLMDFKNKTVFDFVNEIYNNQS</sequence>
<dbReference type="InterPro" id="IPR045379">
    <property type="entry name" value="Crinkler_N"/>
</dbReference>
<evidence type="ECO:0000256" key="3">
    <source>
        <dbReference type="ARBA" id="ARBA00022525"/>
    </source>
</evidence>
<dbReference type="GO" id="GO:0005576">
    <property type="term" value="C:extracellular region"/>
    <property type="evidence" value="ECO:0007669"/>
    <property type="project" value="UniProtKB-SubCell"/>
</dbReference>
<evidence type="ECO:0000256" key="2">
    <source>
        <dbReference type="ARBA" id="ARBA00004613"/>
    </source>
</evidence>
<comment type="caution">
    <text evidence="5">The sequence shown here is derived from an EMBL/GenBank/DDBJ whole genome shotgun (WGS) entry which is preliminary data.</text>
</comment>
<dbReference type="Proteomes" id="UP000789375">
    <property type="component" value="Unassembled WGS sequence"/>
</dbReference>
<dbReference type="GO" id="GO:0043657">
    <property type="term" value="C:host cell"/>
    <property type="evidence" value="ECO:0007669"/>
    <property type="project" value="UniProtKB-SubCell"/>
</dbReference>
<dbReference type="AlphaFoldDB" id="A0A9N9GDC4"/>